<dbReference type="UniPathway" id="UPA00050">
    <property type="reaction ID" value="UER00064"/>
</dbReference>
<dbReference type="HOGENOM" id="CLU_041243_0_2_0"/>
<comment type="pathway">
    <text evidence="1 12">Amino-acid biosynthesis; L-threonine biosynthesis; L-threonine from L-aspartate: step 4/5.</text>
</comment>
<dbReference type="PANTHER" id="PTHR20861">
    <property type="entry name" value="HOMOSERINE/4-DIPHOSPHOCYTIDYL-2-C-METHYL-D-ERYTHRITOL KINASE"/>
    <property type="match status" value="1"/>
</dbReference>
<protein>
    <recommendedName>
        <fullName evidence="4 12">Homoserine kinase</fullName>
        <shortName evidence="12">HK</shortName>
        <shortName evidence="12">HSK</shortName>
        <ecNumber evidence="3 12">2.7.1.39</ecNumber>
    </recommendedName>
</protein>
<dbReference type="RefSeq" id="WP_012871940.1">
    <property type="nucleotide sequence ID" value="NC_013523.1"/>
</dbReference>
<evidence type="ECO:0000256" key="3">
    <source>
        <dbReference type="ARBA" id="ARBA00012078"/>
    </source>
</evidence>
<evidence type="ECO:0000256" key="2">
    <source>
        <dbReference type="ARBA" id="ARBA00007370"/>
    </source>
</evidence>
<keyword evidence="16" id="KW-1185">Reference proteome</keyword>
<keyword evidence="6 12" id="KW-0808">Transferase</keyword>
<name>D1C3S6_SPHTD</name>
<dbReference type="Gene3D" id="3.30.70.890">
    <property type="entry name" value="GHMP kinase, C-terminal domain"/>
    <property type="match status" value="1"/>
</dbReference>
<evidence type="ECO:0000256" key="11">
    <source>
        <dbReference type="ARBA" id="ARBA00049375"/>
    </source>
</evidence>
<dbReference type="Gene3D" id="3.30.230.10">
    <property type="match status" value="1"/>
</dbReference>
<dbReference type="GO" id="GO:0009088">
    <property type="term" value="P:threonine biosynthetic process"/>
    <property type="evidence" value="ECO:0007669"/>
    <property type="project" value="UniProtKB-UniRule"/>
</dbReference>
<dbReference type="PIRSF" id="PIRSF000676">
    <property type="entry name" value="Homoser_kin"/>
    <property type="match status" value="1"/>
</dbReference>
<dbReference type="EC" id="2.7.1.39" evidence="3 12"/>
<evidence type="ECO:0000256" key="9">
    <source>
        <dbReference type="ARBA" id="ARBA00022777"/>
    </source>
</evidence>
<keyword evidence="10 12" id="KW-0067">ATP-binding</keyword>
<dbReference type="Pfam" id="PF08544">
    <property type="entry name" value="GHMP_kinases_C"/>
    <property type="match status" value="1"/>
</dbReference>
<evidence type="ECO:0000256" key="5">
    <source>
        <dbReference type="ARBA" id="ARBA00022605"/>
    </source>
</evidence>
<evidence type="ECO:0000256" key="12">
    <source>
        <dbReference type="HAMAP-Rule" id="MF_00384"/>
    </source>
</evidence>
<reference evidence="16" key="1">
    <citation type="submission" date="2009-11" db="EMBL/GenBank/DDBJ databases">
        <title>The complete chromosome 1 of Sphaerobacter thermophilus DSM 20745.</title>
        <authorList>
            <person name="Lucas S."/>
            <person name="Copeland A."/>
            <person name="Lapidus A."/>
            <person name="Glavina del Rio T."/>
            <person name="Dalin E."/>
            <person name="Tice H."/>
            <person name="Bruce D."/>
            <person name="Goodwin L."/>
            <person name="Pitluck S."/>
            <person name="Kyrpides N."/>
            <person name="Mavromatis K."/>
            <person name="Ivanova N."/>
            <person name="Mikhailova N."/>
            <person name="LaButti K.M."/>
            <person name="Clum A."/>
            <person name="Sun H.I."/>
            <person name="Brettin T."/>
            <person name="Detter J.C."/>
            <person name="Han C."/>
            <person name="Larimer F."/>
            <person name="Land M."/>
            <person name="Hauser L."/>
            <person name="Markowitz V."/>
            <person name="Cheng J.F."/>
            <person name="Hugenholtz P."/>
            <person name="Woyke T."/>
            <person name="Wu D."/>
            <person name="Steenblock K."/>
            <person name="Schneider S."/>
            <person name="Pukall R."/>
            <person name="Goeker M."/>
            <person name="Klenk H.P."/>
            <person name="Eisen J.A."/>
        </authorList>
    </citation>
    <scope>NUCLEOTIDE SEQUENCE [LARGE SCALE GENOMIC DNA]</scope>
    <source>
        <strain evidence="16">ATCC 49802 / DSM 20745 / S 6022</strain>
    </source>
</reference>
<proteinExistence type="inferred from homology"/>
<evidence type="ECO:0000256" key="1">
    <source>
        <dbReference type="ARBA" id="ARBA00005015"/>
    </source>
</evidence>
<feature type="domain" description="GHMP kinase C-terminal" evidence="14">
    <location>
        <begin position="199"/>
        <end position="270"/>
    </location>
</feature>
<evidence type="ECO:0000256" key="7">
    <source>
        <dbReference type="ARBA" id="ARBA00022697"/>
    </source>
</evidence>
<evidence type="ECO:0000256" key="6">
    <source>
        <dbReference type="ARBA" id="ARBA00022679"/>
    </source>
</evidence>
<dbReference type="HAMAP" id="MF_00384">
    <property type="entry name" value="Homoser_kinase"/>
    <property type="match status" value="1"/>
</dbReference>
<dbReference type="InterPro" id="IPR000870">
    <property type="entry name" value="Homoserine_kinase"/>
</dbReference>
<evidence type="ECO:0000259" key="14">
    <source>
        <dbReference type="Pfam" id="PF08544"/>
    </source>
</evidence>
<gene>
    <name evidence="12" type="primary">thrB</name>
    <name evidence="15" type="ordered locus">Sthe_1458</name>
</gene>
<dbReference type="Pfam" id="PF00288">
    <property type="entry name" value="GHMP_kinases_N"/>
    <property type="match status" value="1"/>
</dbReference>
<evidence type="ECO:0000256" key="10">
    <source>
        <dbReference type="ARBA" id="ARBA00022840"/>
    </source>
</evidence>
<keyword evidence="5 12" id="KW-0028">Amino-acid biosynthesis</keyword>
<dbReference type="OrthoDB" id="9769912at2"/>
<keyword evidence="9 12" id="KW-0418">Kinase</keyword>
<dbReference type="STRING" id="479434.Sthe_1458"/>
<comment type="catalytic activity">
    <reaction evidence="11 12">
        <text>L-homoserine + ATP = O-phospho-L-homoserine + ADP + H(+)</text>
        <dbReference type="Rhea" id="RHEA:13985"/>
        <dbReference type="ChEBI" id="CHEBI:15378"/>
        <dbReference type="ChEBI" id="CHEBI:30616"/>
        <dbReference type="ChEBI" id="CHEBI:57476"/>
        <dbReference type="ChEBI" id="CHEBI:57590"/>
        <dbReference type="ChEBI" id="CHEBI:456216"/>
        <dbReference type="EC" id="2.7.1.39"/>
    </reaction>
</comment>
<dbReference type="GO" id="GO:0005524">
    <property type="term" value="F:ATP binding"/>
    <property type="evidence" value="ECO:0007669"/>
    <property type="project" value="UniProtKB-UniRule"/>
</dbReference>
<dbReference type="Proteomes" id="UP000002027">
    <property type="component" value="Chromosome 1"/>
</dbReference>
<reference evidence="15 16" key="2">
    <citation type="journal article" date="2010" name="Stand. Genomic Sci.">
        <title>Complete genome sequence of Desulfohalobium retbaense type strain (HR(100)).</title>
        <authorList>
            <person name="Spring S."/>
            <person name="Nolan M."/>
            <person name="Lapidus A."/>
            <person name="Glavina Del Rio T."/>
            <person name="Copeland A."/>
            <person name="Tice H."/>
            <person name="Cheng J.F."/>
            <person name="Lucas S."/>
            <person name="Land M."/>
            <person name="Chen F."/>
            <person name="Bruce D."/>
            <person name="Goodwin L."/>
            <person name="Pitluck S."/>
            <person name="Ivanova N."/>
            <person name="Mavromatis K."/>
            <person name="Mikhailova N."/>
            <person name="Pati A."/>
            <person name="Chen A."/>
            <person name="Palaniappan K."/>
            <person name="Hauser L."/>
            <person name="Chang Y.J."/>
            <person name="Jeffries C.D."/>
            <person name="Munk C."/>
            <person name="Kiss H."/>
            <person name="Chain P."/>
            <person name="Han C."/>
            <person name="Brettin T."/>
            <person name="Detter J.C."/>
            <person name="Schuler E."/>
            <person name="Goker M."/>
            <person name="Rohde M."/>
            <person name="Bristow J."/>
            <person name="Eisen J.A."/>
            <person name="Markowitz V."/>
            <person name="Hugenholtz P."/>
            <person name="Kyrpides N.C."/>
            <person name="Klenk H.P."/>
        </authorList>
    </citation>
    <scope>NUCLEOTIDE SEQUENCE [LARGE SCALE GENOMIC DNA]</scope>
    <source>
        <strain evidence="16">ATCC 49802 / DSM 20745 / S 6022</strain>
    </source>
</reference>
<keyword evidence="8 12" id="KW-0547">Nucleotide-binding</keyword>
<dbReference type="PANTHER" id="PTHR20861:SF1">
    <property type="entry name" value="HOMOSERINE KINASE"/>
    <property type="match status" value="1"/>
</dbReference>
<feature type="domain" description="GHMP kinase N-terminal" evidence="13">
    <location>
        <begin position="58"/>
        <end position="135"/>
    </location>
</feature>
<evidence type="ECO:0000313" key="16">
    <source>
        <dbReference type="Proteomes" id="UP000002027"/>
    </source>
</evidence>
<dbReference type="FunCoup" id="D1C3S6">
    <property type="interactions" value="325"/>
</dbReference>
<dbReference type="PROSITE" id="PS00627">
    <property type="entry name" value="GHMP_KINASES_ATP"/>
    <property type="match status" value="1"/>
</dbReference>
<evidence type="ECO:0000313" key="15">
    <source>
        <dbReference type="EMBL" id="ACZ38893.1"/>
    </source>
</evidence>
<dbReference type="InterPro" id="IPR006203">
    <property type="entry name" value="GHMP_knse_ATP-bd_CS"/>
</dbReference>
<dbReference type="InParanoid" id="D1C3S6"/>
<dbReference type="eggNOG" id="COG0083">
    <property type="taxonomic scope" value="Bacteria"/>
</dbReference>
<dbReference type="GO" id="GO:0004413">
    <property type="term" value="F:homoserine kinase activity"/>
    <property type="evidence" value="ECO:0007669"/>
    <property type="project" value="UniProtKB-UniRule"/>
</dbReference>
<dbReference type="InterPro" id="IPR014721">
    <property type="entry name" value="Ribsml_uS5_D2-typ_fold_subgr"/>
</dbReference>
<dbReference type="InterPro" id="IPR020568">
    <property type="entry name" value="Ribosomal_Su5_D2-typ_SF"/>
</dbReference>
<evidence type="ECO:0000256" key="4">
    <source>
        <dbReference type="ARBA" id="ARBA00017858"/>
    </source>
</evidence>
<dbReference type="GO" id="GO:0005737">
    <property type="term" value="C:cytoplasm"/>
    <property type="evidence" value="ECO:0007669"/>
    <property type="project" value="UniProtKB-SubCell"/>
</dbReference>
<dbReference type="EMBL" id="CP001823">
    <property type="protein sequence ID" value="ACZ38893.1"/>
    <property type="molecule type" value="Genomic_DNA"/>
</dbReference>
<comment type="subcellular location">
    <subcellularLocation>
        <location evidence="12">Cytoplasm</location>
    </subcellularLocation>
</comment>
<dbReference type="InterPro" id="IPR013750">
    <property type="entry name" value="GHMP_kinase_C_dom"/>
</dbReference>
<dbReference type="InterPro" id="IPR006204">
    <property type="entry name" value="GHMP_kinase_N_dom"/>
</dbReference>
<evidence type="ECO:0000259" key="13">
    <source>
        <dbReference type="Pfam" id="PF00288"/>
    </source>
</evidence>
<dbReference type="NCBIfam" id="TIGR00191">
    <property type="entry name" value="thrB"/>
    <property type="match status" value="1"/>
</dbReference>
<comment type="similarity">
    <text evidence="2 12">Belongs to the GHMP kinase family. Homoserine kinase subfamily.</text>
</comment>
<evidence type="ECO:0000256" key="8">
    <source>
        <dbReference type="ARBA" id="ARBA00022741"/>
    </source>
</evidence>
<sequence>MSFSVRVPASSANLGPGFDILAIAVGLYLEVDAEPAEGEPVVLEGPDLRGGGDLVLDGLRRVASAVGRPCPGCRLRVRSDIPVARGLGSSAAALVAGMLVGNRLLGDPLDRAALLRLACEAEGHGDNVAAALYGGVALAVPTATGWLYRPLKLARPLRAVVFVPEQTALTREARAVVPESVPRADAVANAARCALLVLALVEGHFEHLAEAMDDRLHQPYRARIFPYLPHLIAAAREAGAYGACLSGAGPSVLALAEPAAAEAVRIALQNAASEHGVAGTALDLPVEADGARVLTATRQ</sequence>
<dbReference type="InterPro" id="IPR036554">
    <property type="entry name" value="GHMP_kinase_C_sf"/>
</dbReference>
<keyword evidence="12" id="KW-0963">Cytoplasm</keyword>
<dbReference type="SUPFAM" id="SSF54211">
    <property type="entry name" value="Ribosomal protein S5 domain 2-like"/>
    <property type="match status" value="1"/>
</dbReference>
<dbReference type="SUPFAM" id="SSF55060">
    <property type="entry name" value="GHMP Kinase, C-terminal domain"/>
    <property type="match status" value="1"/>
</dbReference>
<accession>D1C3S6</accession>
<dbReference type="PRINTS" id="PR00958">
    <property type="entry name" value="HOMSERKINASE"/>
</dbReference>
<feature type="binding site" evidence="12">
    <location>
        <begin position="82"/>
        <end position="92"/>
    </location>
    <ligand>
        <name>ATP</name>
        <dbReference type="ChEBI" id="CHEBI:30616"/>
    </ligand>
</feature>
<organism evidence="15 16">
    <name type="scientific">Sphaerobacter thermophilus (strain ATCC 49802 / DSM 20745 / KCCM 41009 / NCIMB 13125 / S 6022)</name>
    <dbReference type="NCBI Taxonomy" id="479434"/>
    <lineage>
        <taxon>Bacteria</taxon>
        <taxon>Pseudomonadati</taxon>
        <taxon>Thermomicrobiota</taxon>
        <taxon>Thermomicrobia</taxon>
        <taxon>Sphaerobacterales</taxon>
        <taxon>Sphaerobacterineae</taxon>
        <taxon>Sphaerobacteraceae</taxon>
        <taxon>Sphaerobacter</taxon>
    </lineage>
</organism>
<dbReference type="KEGG" id="sti:Sthe_1458"/>
<dbReference type="AlphaFoldDB" id="D1C3S6"/>
<keyword evidence="7 12" id="KW-0791">Threonine biosynthesis</keyword>
<comment type="function">
    <text evidence="12">Catalyzes the ATP-dependent phosphorylation of L-homoserine to L-homoserine phosphate.</text>
</comment>